<proteinExistence type="predicted"/>
<dbReference type="Proteomes" id="UP000000437">
    <property type="component" value="Chromosome 13"/>
</dbReference>
<organism evidence="1 2">
    <name type="scientific">Danio rerio</name>
    <name type="common">Zebrafish</name>
    <name type="synonym">Brachydanio rerio</name>
    <dbReference type="NCBI Taxonomy" id="7955"/>
    <lineage>
        <taxon>Eukaryota</taxon>
        <taxon>Metazoa</taxon>
        <taxon>Chordata</taxon>
        <taxon>Craniata</taxon>
        <taxon>Vertebrata</taxon>
        <taxon>Euteleostomi</taxon>
        <taxon>Actinopterygii</taxon>
        <taxon>Neopterygii</taxon>
        <taxon>Teleostei</taxon>
        <taxon>Ostariophysi</taxon>
        <taxon>Cypriniformes</taxon>
        <taxon>Danionidae</taxon>
        <taxon>Danioninae</taxon>
        <taxon>Danio</taxon>
    </lineage>
</organism>
<evidence type="ECO:0000313" key="2">
    <source>
        <dbReference type="RefSeq" id="XP_073775917.1"/>
    </source>
</evidence>
<name>A0AC58H1S2_DANRE</name>
<dbReference type="RefSeq" id="XP_073775917.1">
    <property type="nucleotide sequence ID" value="XM_073919816.1"/>
</dbReference>
<protein>
    <submittedName>
        <fullName evidence="2">Uncharacterized protein isoform X3</fullName>
    </submittedName>
</protein>
<reference evidence="2" key="1">
    <citation type="submission" date="2025-08" db="UniProtKB">
        <authorList>
            <consortium name="RefSeq"/>
        </authorList>
    </citation>
    <scope>IDENTIFICATION</scope>
    <source>
        <strain evidence="2">Tuebingen</strain>
        <tissue evidence="2">Fibroblasts and whole tissue</tissue>
    </source>
</reference>
<keyword evidence="1" id="KW-1185">Reference proteome</keyword>
<sequence>MRTLNSDELKEAETSLYAHLPKAIKVYGFVFAMNRGKPNTLEILVDSWPAFTTIIVRPDPNNGRAKDFMKKVTLYSTDEEVLRRMLTVENAIDWSTYFLIGARGVRMKGLSLVHLMTLPEPGHLLQLITR</sequence>
<evidence type="ECO:0000313" key="1">
    <source>
        <dbReference type="Proteomes" id="UP000000437"/>
    </source>
</evidence>
<accession>A0AC58H1S2</accession>
<gene>
    <name evidence="2" type="primary">si:dkey-76k16.5</name>
</gene>